<name>A0AAV3PSV9_LITER</name>
<dbReference type="Proteomes" id="UP001454036">
    <property type="component" value="Unassembled WGS sequence"/>
</dbReference>
<sequence>MSLFGSLIVDLVWLLFQLLSLEPFALTLDFDTSGDRFGKGLIISTSILPTFEHPKNRVLLQIISSRISETIGVRVISTDSVDADALCSTKDVGRVCLCYFFGGAAKSIFVVFCCFFRPPVRPSVLFSFSMYNKFCLLYPLLISSTTIKGGVCLII</sequence>
<keyword evidence="1" id="KW-0732">Signal</keyword>
<dbReference type="AlphaFoldDB" id="A0AAV3PSV9"/>
<keyword evidence="3" id="KW-1185">Reference proteome</keyword>
<dbReference type="EMBL" id="BAABME010002349">
    <property type="protein sequence ID" value="GAA0154231.1"/>
    <property type="molecule type" value="Genomic_DNA"/>
</dbReference>
<evidence type="ECO:0000313" key="2">
    <source>
        <dbReference type="EMBL" id="GAA0154231.1"/>
    </source>
</evidence>
<evidence type="ECO:0000256" key="1">
    <source>
        <dbReference type="SAM" id="SignalP"/>
    </source>
</evidence>
<feature type="signal peptide" evidence="1">
    <location>
        <begin position="1"/>
        <end position="27"/>
    </location>
</feature>
<gene>
    <name evidence="2" type="ORF">LIER_12279</name>
</gene>
<proteinExistence type="predicted"/>
<organism evidence="2 3">
    <name type="scientific">Lithospermum erythrorhizon</name>
    <name type="common">Purple gromwell</name>
    <name type="synonym">Lithospermum officinale var. erythrorhizon</name>
    <dbReference type="NCBI Taxonomy" id="34254"/>
    <lineage>
        <taxon>Eukaryota</taxon>
        <taxon>Viridiplantae</taxon>
        <taxon>Streptophyta</taxon>
        <taxon>Embryophyta</taxon>
        <taxon>Tracheophyta</taxon>
        <taxon>Spermatophyta</taxon>
        <taxon>Magnoliopsida</taxon>
        <taxon>eudicotyledons</taxon>
        <taxon>Gunneridae</taxon>
        <taxon>Pentapetalae</taxon>
        <taxon>asterids</taxon>
        <taxon>lamiids</taxon>
        <taxon>Boraginales</taxon>
        <taxon>Boraginaceae</taxon>
        <taxon>Boraginoideae</taxon>
        <taxon>Lithospermeae</taxon>
        <taxon>Lithospermum</taxon>
    </lineage>
</organism>
<feature type="chain" id="PRO_5044010998" evidence="1">
    <location>
        <begin position="28"/>
        <end position="155"/>
    </location>
</feature>
<comment type="caution">
    <text evidence="2">The sequence shown here is derived from an EMBL/GenBank/DDBJ whole genome shotgun (WGS) entry which is preliminary data.</text>
</comment>
<protein>
    <submittedName>
        <fullName evidence="2">Uncharacterized protein</fullName>
    </submittedName>
</protein>
<reference evidence="2 3" key="1">
    <citation type="submission" date="2024-01" db="EMBL/GenBank/DDBJ databases">
        <title>The complete chloroplast genome sequence of Lithospermum erythrorhizon: insights into the phylogenetic relationship among Boraginaceae species and the maternal lineages of purple gromwells.</title>
        <authorList>
            <person name="Okada T."/>
            <person name="Watanabe K."/>
        </authorList>
    </citation>
    <scope>NUCLEOTIDE SEQUENCE [LARGE SCALE GENOMIC DNA]</scope>
</reference>
<accession>A0AAV3PSV9</accession>
<evidence type="ECO:0000313" key="3">
    <source>
        <dbReference type="Proteomes" id="UP001454036"/>
    </source>
</evidence>